<evidence type="ECO:0000259" key="8">
    <source>
        <dbReference type="Pfam" id="PF09334"/>
    </source>
</evidence>
<dbReference type="Gene3D" id="3.40.50.620">
    <property type="entry name" value="HUPs"/>
    <property type="match status" value="1"/>
</dbReference>
<reference evidence="9 10" key="1">
    <citation type="journal article" date="2016" name="Nat. Commun.">
        <title>Thousands of microbial genomes shed light on interconnected biogeochemical processes in an aquifer system.</title>
        <authorList>
            <person name="Anantharaman K."/>
            <person name="Brown C.T."/>
            <person name="Hug L.A."/>
            <person name="Sharon I."/>
            <person name="Castelle C.J."/>
            <person name="Probst A.J."/>
            <person name="Thomas B.C."/>
            <person name="Singh A."/>
            <person name="Wilkins M.J."/>
            <person name="Karaoz U."/>
            <person name="Brodie E.L."/>
            <person name="Williams K.H."/>
            <person name="Hubbard S.S."/>
            <person name="Banfield J.F."/>
        </authorList>
    </citation>
    <scope>NUCLEOTIDE SEQUENCE [LARGE SCALE GENOMIC DNA]</scope>
</reference>
<dbReference type="CDD" id="cd00814">
    <property type="entry name" value="MetRS_core"/>
    <property type="match status" value="1"/>
</dbReference>
<dbReference type="GO" id="GO:0006431">
    <property type="term" value="P:methionyl-tRNA aminoacylation"/>
    <property type="evidence" value="ECO:0007669"/>
    <property type="project" value="InterPro"/>
</dbReference>
<evidence type="ECO:0000256" key="5">
    <source>
        <dbReference type="ARBA" id="ARBA00022917"/>
    </source>
</evidence>
<feature type="domain" description="Methionyl/Leucyl tRNA synthetase" evidence="8">
    <location>
        <begin position="139"/>
        <end position="369"/>
    </location>
</feature>
<dbReference type="SUPFAM" id="SSF52374">
    <property type="entry name" value="Nucleotidylyl transferase"/>
    <property type="match status" value="1"/>
</dbReference>
<evidence type="ECO:0000256" key="3">
    <source>
        <dbReference type="ARBA" id="ARBA00022741"/>
    </source>
</evidence>
<dbReference type="InterPro" id="IPR009080">
    <property type="entry name" value="tRNAsynth_Ia_anticodon-bd"/>
</dbReference>
<evidence type="ECO:0000313" key="9">
    <source>
        <dbReference type="EMBL" id="OHA81733.1"/>
    </source>
</evidence>
<dbReference type="PANTHER" id="PTHR43326">
    <property type="entry name" value="METHIONYL-TRNA SYNTHETASE"/>
    <property type="match status" value="1"/>
</dbReference>
<dbReference type="SUPFAM" id="SSF47323">
    <property type="entry name" value="Anticodon-binding domain of a subclass of class I aminoacyl-tRNA synthetases"/>
    <property type="match status" value="1"/>
</dbReference>
<proteinExistence type="inferred from homology"/>
<dbReference type="AlphaFoldDB" id="A0A1G2S9I2"/>
<dbReference type="Gene3D" id="2.170.220.10">
    <property type="match status" value="1"/>
</dbReference>
<keyword evidence="5 7" id="KW-0648">Protein biosynthesis</keyword>
<organism evidence="9 10">
    <name type="scientific">Candidatus Yonathbacteria bacterium RIFCSPHIGHO2_02_FULL_44_14</name>
    <dbReference type="NCBI Taxonomy" id="1802724"/>
    <lineage>
        <taxon>Bacteria</taxon>
        <taxon>Candidatus Yonathiibacteriota</taxon>
    </lineage>
</organism>
<evidence type="ECO:0000256" key="6">
    <source>
        <dbReference type="ARBA" id="ARBA00023146"/>
    </source>
</evidence>
<accession>A0A1G2S9I2</accession>
<evidence type="ECO:0000256" key="1">
    <source>
        <dbReference type="ARBA" id="ARBA00012838"/>
    </source>
</evidence>
<dbReference type="GO" id="GO:0005524">
    <property type="term" value="F:ATP binding"/>
    <property type="evidence" value="ECO:0007669"/>
    <property type="project" value="UniProtKB-KW"/>
</dbReference>
<evidence type="ECO:0000256" key="2">
    <source>
        <dbReference type="ARBA" id="ARBA00022598"/>
    </source>
</evidence>
<dbReference type="InterPro" id="IPR023457">
    <property type="entry name" value="Met-tRNA_synth_2"/>
</dbReference>
<keyword evidence="4 7" id="KW-0067">ATP-binding</keyword>
<comment type="similarity">
    <text evidence="7">Belongs to the class-I aminoacyl-tRNA synthetase family.</text>
</comment>
<dbReference type="Pfam" id="PF09334">
    <property type="entry name" value="tRNA-synt_1g"/>
    <property type="match status" value="1"/>
</dbReference>
<keyword evidence="3 7" id="KW-0547">Nucleotide-binding</keyword>
<dbReference type="EC" id="6.1.1.10" evidence="1"/>
<sequence length="522" mass="58579">MSEKKFYITTPIFYANAELHLGHTYTLVLSDILARYHRLIGDRTFFLTGSDEHGDKIVRAAQKEGIGPQAFVNGNVAKMQELLKELGISNDLFIRTSDRELHWPGAKKLWHALESAGDIYKGTYKGLYCVGCEAFITEKELVNGKCPLHDTEPEHIEEENYFFKLSKYGPEIKRLLESGELKITPHSKVNEIIALLSSLTGENSLGDVSISRPERAIPWGVPVPDDPTQLMYVWCDALSNYISALGYGSDNEEKFKSFWPADIQVLGKDILRFHALLWPAFLLSAKLPLPRELLVHGFVNSGGKKMSKSLGNVLSPGEFIALYSRDALRYYLAREVSPIEDWDLTREKFKEVYNANLANGLGNLVSRTLKMAEQYFGGVVRGDATHSPSIRTKLTTIEAPGDVAGLNIPYIITNDILPRYHKHMSVSEINKAADVVWELIGHLDQFVTDYEPFKLVKTDKKAAEAVIWGLLYGLREVGQMLVPMMPDTAERITLLVGVSLVGADEMVFNSKAPSEPLFRRKE</sequence>
<dbReference type="Proteomes" id="UP000179118">
    <property type="component" value="Unassembled WGS sequence"/>
</dbReference>
<dbReference type="GO" id="GO:0004825">
    <property type="term" value="F:methionine-tRNA ligase activity"/>
    <property type="evidence" value="ECO:0007669"/>
    <property type="project" value="UniProtKB-EC"/>
</dbReference>
<comment type="caution">
    <text evidence="9">The sequence shown here is derived from an EMBL/GenBank/DDBJ whole genome shotgun (WGS) entry which is preliminary data.</text>
</comment>
<dbReference type="EMBL" id="MHUT01000004">
    <property type="protein sequence ID" value="OHA81733.1"/>
    <property type="molecule type" value="Genomic_DNA"/>
</dbReference>
<dbReference type="InterPro" id="IPR015413">
    <property type="entry name" value="Methionyl/Leucyl_tRNA_Synth"/>
</dbReference>
<dbReference type="Gene3D" id="1.10.730.10">
    <property type="entry name" value="Isoleucyl-tRNA Synthetase, Domain 1"/>
    <property type="match status" value="1"/>
</dbReference>
<protein>
    <recommendedName>
        <fullName evidence="1">methionine--tRNA ligase</fullName>
        <ecNumber evidence="1">6.1.1.10</ecNumber>
    </recommendedName>
</protein>
<evidence type="ECO:0000313" key="10">
    <source>
        <dbReference type="Proteomes" id="UP000179118"/>
    </source>
</evidence>
<name>A0A1G2S9I2_9BACT</name>
<keyword evidence="6 7" id="KW-0030">Aminoacyl-tRNA synthetase</keyword>
<dbReference type="FunFam" id="2.170.220.10:FF:000003">
    <property type="entry name" value="Methionine--tRNA ligase"/>
    <property type="match status" value="1"/>
</dbReference>
<evidence type="ECO:0000256" key="4">
    <source>
        <dbReference type="ARBA" id="ARBA00022840"/>
    </source>
</evidence>
<evidence type="ECO:0000256" key="7">
    <source>
        <dbReference type="RuleBase" id="RU363039"/>
    </source>
</evidence>
<dbReference type="PANTHER" id="PTHR43326:SF1">
    <property type="entry name" value="METHIONINE--TRNA LIGASE, MITOCHONDRIAL"/>
    <property type="match status" value="1"/>
</dbReference>
<dbReference type="InterPro" id="IPR033911">
    <property type="entry name" value="MetRS_core"/>
</dbReference>
<keyword evidence="2 7" id="KW-0436">Ligase</keyword>
<dbReference type="InterPro" id="IPR014729">
    <property type="entry name" value="Rossmann-like_a/b/a_fold"/>
</dbReference>
<gene>
    <name evidence="9" type="ORF">A3D51_01430</name>
</gene>
<dbReference type="PRINTS" id="PR01041">
    <property type="entry name" value="TRNASYNTHMET"/>
</dbReference>